<keyword evidence="4" id="KW-0862">Zinc</keyword>
<dbReference type="GO" id="GO:0008270">
    <property type="term" value="F:zinc ion binding"/>
    <property type="evidence" value="ECO:0007669"/>
    <property type="project" value="UniProtKB-KW"/>
</dbReference>
<feature type="domain" description="C2H2-type" evidence="6">
    <location>
        <begin position="89"/>
        <end position="116"/>
    </location>
</feature>
<evidence type="ECO:0000259" key="6">
    <source>
        <dbReference type="PROSITE" id="PS50157"/>
    </source>
</evidence>
<evidence type="ECO:0000256" key="2">
    <source>
        <dbReference type="ARBA" id="ARBA00022737"/>
    </source>
</evidence>
<evidence type="ECO:0000256" key="5">
    <source>
        <dbReference type="PROSITE-ProRule" id="PRU00042"/>
    </source>
</evidence>
<dbReference type="InterPro" id="IPR008598">
    <property type="entry name" value="Di19_Zn-bd"/>
</dbReference>
<dbReference type="OrthoDB" id="6067523at2759"/>
<name>A0A8X7CAC3_9ARAC</name>
<keyword evidence="8" id="KW-1185">Reference proteome</keyword>
<protein>
    <recommendedName>
        <fullName evidence="6">C2H2-type domain-containing protein</fullName>
    </recommendedName>
</protein>
<sequence length="171" mass="20045">MTLTSHTVEFPVLDLLYPGIKERRPLCPYCNKSFTFRHLLQWHFQRCHRDMGELFVCSICNEAVIDESCFNSHVKEHLLDKVQFLNLSHVCEKCGVSFRNEFKLKFHQLSHSKQTEKRDRGSWIQPLECLGDEVDVEVSNPVKMCRGCFTRRSFASSHCKKTFGSRWTLSL</sequence>
<dbReference type="Proteomes" id="UP000886998">
    <property type="component" value="Unassembled WGS sequence"/>
</dbReference>
<keyword evidence="2" id="KW-0677">Repeat</keyword>
<evidence type="ECO:0000256" key="3">
    <source>
        <dbReference type="ARBA" id="ARBA00022771"/>
    </source>
</evidence>
<dbReference type="Pfam" id="PF05605">
    <property type="entry name" value="zf-Di19"/>
    <property type="match status" value="1"/>
</dbReference>
<comment type="caution">
    <text evidence="7">The sequence shown here is derived from an EMBL/GenBank/DDBJ whole genome shotgun (WGS) entry which is preliminary data.</text>
</comment>
<proteinExistence type="predicted"/>
<evidence type="ECO:0000313" key="7">
    <source>
        <dbReference type="EMBL" id="GFY59538.1"/>
    </source>
</evidence>
<dbReference type="SUPFAM" id="SSF57667">
    <property type="entry name" value="beta-beta-alpha zinc fingers"/>
    <property type="match status" value="2"/>
</dbReference>
<keyword evidence="3 5" id="KW-0863">Zinc-finger</keyword>
<keyword evidence="1" id="KW-0479">Metal-binding</keyword>
<organism evidence="7 8">
    <name type="scientific">Trichonephila inaurata madagascariensis</name>
    <dbReference type="NCBI Taxonomy" id="2747483"/>
    <lineage>
        <taxon>Eukaryota</taxon>
        <taxon>Metazoa</taxon>
        <taxon>Ecdysozoa</taxon>
        <taxon>Arthropoda</taxon>
        <taxon>Chelicerata</taxon>
        <taxon>Arachnida</taxon>
        <taxon>Araneae</taxon>
        <taxon>Araneomorphae</taxon>
        <taxon>Entelegynae</taxon>
        <taxon>Araneoidea</taxon>
        <taxon>Nephilidae</taxon>
        <taxon>Trichonephila</taxon>
        <taxon>Trichonephila inaurata</taxon>
    </lineage>
</organism>
<dbReference type="PANTHER" id="PTHR24379">
    <property type="entry name" value="KRAB AND ZINC FINGER DOMAIN-CONTAINING"/>
    <property type="match status" value="1"/>
</dbReference>
<dbReference type="PANTHER" id="PTHR24379:SF121">
    <property type="entry name" value="C2H2-TYPE DOMAIN-CONTAINING PROTEIN"/>
    <property type="match status" value="1"/>
</dbReference>
<dbReference type="PROSITE" id="PS50157">
    <property type="entry name" value="ZINC_FINGER_C2H2_2"/>
    <property type="match status" value="1"/>
</dbReference>
<dbReference type="SMART" id="SM00355">
    <property type="entry name" value="ZnF_C2H2"/>
    <property type="match status" value="3"/>
</dbReference>
<evidence type="ECO:0000256" key="4">
    <source>
        <dbReference type="ARBA" id="ARBA00022833"/>
    </source>
</evidence>
<dbReference type="AlphaFoldDB" id="A0A8X7CAC3"/>
<evidence type="ECO:0000256" key="1">
    <source>
        <dbReference type="ARBA" id="ARBA00022723"/>
    </source>
</evidence>
<dbReference type="Gene3D" id="3.30.160.60">
    <property type="entry name" value="Classic Zinc Finger"/>
    <property type="match status" value="1"/>
</dbReference>
<dbReference type="InterPro" id="IPR013087">
    <property type="entry name" value="Znf_C2H2_type"/>
</dbReference>
<dbReference type="InterPro" id="IPR036236">
    <property type="entry name" value="Znf_C2H2_sf"/>
</dbReference>
<gene>
    <name evidence="7" type="ORF">TNIN_165061</name>
</gene>
<dbReference type="EMBL" id="BMAV01012672">
    <property type="protein sequence ID" value="GFY59538.1"/>
    <property type="molecule type" value="Genomic_DNA"/>
</dbReference>
<accession>A0A8X7CAC3</accession>
<reference evidence="7" key="1">
    <citation type="submission" date="2020-08" db="EMBL/GenBank/DDBJ databases">
        <title>Multicomponent nature underlies the extraordinary mechanical properties of spider dragline silk.</title>
        <authorList>
            <person name="Kono N."/>
            <person name="Nakamura H."/>
            <person name="Mori M."/>
            <person name="Yoshida Y."/>
            <person name="Ohtoshi R."/>
            <person name="Malay A.D."/>
            <person name="Moran D.A.P."/>
            <person name="Tomita M."/>
            <person name="Numata K."/>
            <person name="Arakawa K."/>
        </authorList>
    </citation>
    <scope>NUCLEOTIDE SEQUENCE</scope>
</reference>
<dbReference type="PROSITE" id="PS00028">
    <property type="entry name" value="ZINC_FINGER_C2H2_1"/>
    <property type="match status" value="3"/>
</dbReference>
<evidence type="ECO:0000313" key="8">
    <source>
        <dbReference type="Proteomes" id="UP000886998"/>
    </source>
</evidence>